<keyword evidence="6" id="KW-0472">Membrane</keyword>
<comment type="subcellular location">
    <subcellularLocation>
        <location evidence="1">Cell membrane</location>
        <topology evidence="1">Multi-pass membrane protein</topology>
    </subcellularLocation>
</comment>
<evidence type="ECO:0000256" key="5">
    <source>
        <dbReference type="ARBA" id="ARBA00022989"/>
    </source>
</evidence>
<dbReference type="PANTHER" id="PTHR33452:SF1">
    <property type="entry name" value="INNER MEMBRANE PROTEIN YPHA-RELATED"/>
    <property type="match status" value="1"/>
</dbReference>
<dbReference type="RefSeq" id="WP_056562687.1">
    <property type="nucleotide sequence ID" value="NZ_CP033334.1"/>
</dbReference>
<evidence type="ECO:0000256" key="1">
    <source>
        <dbReference type="ARBA" id="ARBA00004651"/>
    </source>
</evidence>
<evidence type="ECO:0000256" key="4">
    <source>
        <dbReference type="ARBA" id="ARBA00022692"/>
    </source>
</evidence>
<dbReference type="EMBL" id="LYTK01000001">
    <property type="protein sequence ID" value="OBQ72237.1"/>
    <property type="molecule type" value="Genomic_DNA"/>
</dbReference>
<dbReference type="PANTHER" id="PTHR33452">
    <property type="entry name" value="OXIDOREDUCTASE CATD-RELATED"/>
    <property type="match status" value="1"/>
</dbReference>
<organism evidence="7 8">
    <name type="scientific">Rhizobium loti</name>
    <name type="common">Mesorhizobium loti</name>
    <dbReference type="NCBI Taxonomy" id="381"/>
    <lineage>
        <taxon>Bacteria</taxon>
        <taxon>Pseudomonadati</taxon>
        <taxon>Pseudomonadota</taxon>
        <taxon>Alphaproteobacteria</taxon>
        <taxon>Hyphomicrobiales</taxon>
        <taxon>Phyllobacteriaceae</taxon>
        <taxon>Mesorhizobium</taxon>
    </lineage>
</organism>
<dbReference type="InterPro" id="IPR032808">
    <property type="entry name" value="DoxX"/>
</dbReference>
<sequence>MLPARNANPGLLDGLIAAVRAGLSGLAGIAALVAPIALRIALAMPFLMSGMTKWDGFLQLAPTASYLFEDEFKLHIFGQLYDMPAPDLMALLDGIAEIVLPILLIVGLATRLSALALLVMTGVIQLVVPEGWANFHLPWAALAIAIVAVGPGPASLDRLLDGLAGLASDGNA</sequence>
<accession>A0A6M7U9H0</accession>
<comment type="caution">
    <text evidence="7">The sequence shown here is derived from an EMBL/GenBank/DDBJ whole genome shotgun (WGS) entry which is preliminary data.</text>
</comment>
<keyword evidence="5" id="KW-1133">Transmembrane helix</keyword>
<dbReference type="AlphaFoldDB" id="A0A6M7U9H0"/>
<proteinExistence type="inferred from homology"/>
<comment type="similarity">
    <text evidence="2">Belongs to the DoxX family.</text>
</comment>
<name>A0A6M7U9H0_RHILI</name>
<keyword evidence="3" id="KW-1003">Cell membrane</keyword>
<gene>
    <name evidence="7" type="ORF">A8145_05290</name>
</gene>
<evidence type="ECO:0000256" key="3">
    <source>
        <dbReference type="ARBA" id="ARBA00022475"/>
    </source>
</evidence>
<evidence type="ECO:0000313" key="7">
    <source>
        <dbReference type="EMBL" id="OBQ72237.1"/>
    </source>
</evidence>
<dbReference type="InterPro" id="IPR051907">
    <property type="entry name" value="DoxX-like_oxidoreductase"/>
</dbReference>
<reference evidence="7 8" key="1">
    <citation type="submission" date="2016-05" db="EMBL/GenBank/DDBJ databases">
        <authorList>
            <person name="Ramsay J.P."/>
        </authorList>
    </citation>
    <scope>NUCLEOTIDE SEQUENCE [LARGE SCALE GENOMIC DNA]</scope>
    <source>
        <strain evidence="7 8">NZP2042</strain>
    </source>
</reference>
<dbReference type="Proteomes" id="UP000093737">
    <property type="component" value="Unassembled WGS sequence"/>
</dbReference>
<dbReference type="Pfam" id="PF07681">
    <property type="entry name" value="DoxX"/>
    <property type="match status" value="1"/>
</dbReference>
<evidence type="ECO:0000313" key="8">
    <source>
        <dbReference type="Proteomes" id="UP000093737"/>
    </source>
</evidence>
<protein>
    <submittedName>
        <fullName evidence="7">Uncharacterized protein</fullName>
    </submittedName>
</protein>
<keyword evidence="4" id="KW-0812">Transmembrane</keyword>
<evidence type="ECO:0000256" key="2">
    <source>
        <dbReference type="ARBA" id="ARBA00006679"/>
    </source>
</evidence>
<evidence type="ECO:0000256" key="6">
    <source>
        <dbReference type="ARBA" id="ARBA00023136"/>
    </source>
</evidence>
<dbReference type="GO" id="GO:0005886">
    <property type="term" value="C:plasma membrane"/>
    <property type="evidence" value="ECO:0007669"/>
    <property type="project" value="UniProtKB-SubCell"/>
</dbReference>